<dbReference type="GO" id="GO:0000160">
    <property type="term" value="P:phosphorelay signal transduction system"/>
    <property type="evidence" value="ECO:0007669"/>
    <property type="project" value="InterPro"/>
</dbReference>
<dbReference type="InterPro" id="IPR050595">
    <property type="entry name" value="Bact_response_regulator"/>
</dbReference>
<dbReference type="InterPro" id="IPR001789">
    <property type="entry name" value="Sig_transdc_resp-reg_receiver"/>
</dbReference>
<dbReference type="GO" id="GO:0016301">
    <property type="term" value="F:kinase activity"/>
    <property type="evidence" value="ECO:0007669"/>
    <property type="project" value="UniProtKB-KW"/>
</dbReference>
<dbReference type="STRING" id="1212489.Ldro_3029"/>
<reference evidence="4 5" key="1">
    <citation type="submission" date="2015-11" db="EMBL/GenBank/DDBJ databases">
        <title>Genomic analysis of 38 Legionella species identifies large and diverse effector repertoires.</title>
        <authorList>
            <person name="Burstein D."/>
            <person name="Amaro F."/>
            <person name="Zusman T."/>
            <person name="Lifshitz Z."/>
            <person name="Cohen O."/>
            <person name="Gilbert J.A."/>
            <person name="Pupko T."/>
            <person name="Shuman H.A."/>
            <person name="Segal G."/>
        </authorList>
    </citation>
    <scope>NUCLEOTIDE SEQUENCE [LARGE SCALE GENOMIC DNA]</scope>
    <source>
        <strain evidence="4 5">ATCC 700990</strain>
    </source>
</reference>
<dbReference type="Gene3D" id="3.40.50.2300">
    <property type="match status" value="1"/>
</dbReference>
<organism evidence="4 5">
    <name type="scientific">Legionella drozanskii LLAP-1</name>
    <dbReference type="NCBI Taxonomy" id="1212489"/>
    <lineage>
        <taxon>Bacteria</taxon>
        <taxon>Pseudomonadati</taxon>
        <taxon>Pseudomonadota</taxon>
        <taxon>Gammaproteobacteria</taxon>
        <taxon>Legionellales</taxon>
        <taxon>Legionellaceae</taxon>
        <taxon>Legionella</taxon>
    </lineage>
</organism>
<dbReference type="PANTHER" id="PTHR44591:SF3">
    <property type="entry name" value="RESPONSE REGULATORY DOMAIN-CONTAINING PROTEIN"/>
    <property type="match status" value="1"/>
</dbReference>
<evidence type="ECO:0000256" key="2">
    <source>
        <dbReference type="PROSITE-ProRule" id="PRU00169"/>
    </source>
</evidence>
<gene>
    <name evidence="4" type="ORF">Ldro_3029</name>
</gene>
<dbReference type="SUPFAM" id="SSF52172">
    <property type="entry name" value="CheY-like"/>
    <property type="match status" value="1"/>
</dbReference>
<dbReference type="PROSITE" id="PS50110">
    <property type="entry name" value="RESPONSE_REGULATORY"/>
    <property type="match status" value="1"/>
</dbReference>
<evidence type="ECO:0000256" key="1">
    <source>
        <dbReference type="ARBA" id="ARBA00022553"/>
    </source>
</evidence>
<dbReference type="SMART" id="SM00448">
    <property type="entry name" value="REC"/>
    <property type="match status" value="1"/>
</dbReference>
<sequence length="141" mass="16350">MMNPRLLLIEPDGLIQRFEQLLWRSQQAEVDIAMNGDRALELANRHLYDVIVVNPELEDGFDGFEAILAIKHHTINHQVPFMLVTSNETLSYLSQAIELDINWYMIRPLNKAITRAVMNWIKEPKPRPSCLIVHNRHLIAS</sequence>
<keyword evidence="5" id="KW-1185">Reference proteome</keyword>
<keyword evidence="4" id="KW-0808">Transferase</keyword>
<proteinExistence type="predicted"/>
<evidence type="ECO:0000259" key="3">
    <source>
        <dbReference type="PROSITE" id="PS50110"/>
    </source>
</evidence>
<dbReference type="CDD" id="cd00156">
    <property type="entry name" value="REC"/>
    <property type="match status" value="1"/>
</dbReference>
<dbReference type="EMBL" id="LNXY01000032">
    <property type="protein sequence ID" value="KTC84426.1"/>
    <property type="molecule type" value="Genomic_DNA"/>
</dbReference>
<dbReference type="PANTHER" id="PTHR44591">
    <property type="entry name" value="STRESS RESPONSE REGULATOR PROTEIN 1"/>
    <property type="match status" value="1"/>
</dbReference>
<comment type="caution">
    <text evidence="4">The sequence shown here is derived from an EMBL/GenBank/DDBJ whole genome shotgun (WGS) entry which is preliminary data.</text>
</comment>
<keyword evidence="1" id="KW-0597">Phosphoprotein</keyword>
<dbReference type="AlphaFoldDB" id="A0A0W0SLZ2"/>
<dbReference type="Proteomes" id="UP000054736">
    <property type="component" value="Unassembled WGS sequence"/>
</dbReference>
<evidence type="ECO:0000313" key="5">
    <source>
        <dbReference type="Proteomes" id="UP000054736"/>
    </source>
</evidence>
<comment type="caution">
    <text evidence="2">Lacks conserved residue(s) required for the propagation of feature annotation.</text>
</comment>
<keyword evidence="4" id="KW-0418">Kinase</keyword>
<dbReference type="Pfam" id="PF00072">
    <property type="entry name" value="Response_reg"/>
    <property type="match status" value="1"/>
</dbReference>
<dbReference type="RefSeq" id="WP_058497297.1">
    <property type="nucleotide sequence ID" value="NZ_CAAAIU010000058.1"/>
</dbReference>
<dbReference type="OrthoDB" id="5655490at2"/>
<evidence type="ECO:0000313" key="4">
    <source>
        <dbReference type="EMBL" id="KTC84426.1"/>
    </source>
</evidence>
<name>A0A0W0SLZ2_9GAMM</name>
<dbReference type="PATRIC" id="fig|1212489.4.peg.3203"/>
<dbReference type="InterPro" id="IPR011006">
    <property type="entry name" value="CheY-like_superfamily"/>
</dbReference>
<protein>
    <submittedName>
        <fullName evidence="4">Sensory box sensor histidine kinase/response regulator</fullName>
    </submittedName>
</protein>
<feature type="domain" description="Response regulatory" evidence="3">
    <location>
        <begin position="5"/>
        <end position="122"/>
    </location>
</feature>
<accession>A0A0W0SLZ2</accession>